<evidence type="ECO:0000256" key="9">
    <source>
        <dbReference type="ARBA" id="ARBA00023229"/>
    </source>
</evidence>
<dbReference type="GO" id="GO:0030976">
    <property type="term" value="F:thiamine pyrophosphate binding"/>
    <property type="evidence" value="ECO:0007669"/>
    <property type="project" value="UniProtKB-UniRule"/>
</dbReference>
<comment type="subunit">
    <text evidence="3 11">Homodimer.</text>
</comment>
<dbReference type="InterPro" id="IPR005475">
    <property type="entry name" value="Transketolase-like_Pyr-bd"/>
</dbReference>
<dbReference type="EC" id="2.2.1.7" evidence="11"/>
<name>A0A4U0YK14_9GAMM</name>
<comment type="cofactor">
    <cofactor evidence="11">
        <name>thiamine diphosphate</name>
        <dbReference type="ChEBI" id="CHEBI:58937"/>
    </cofactor>
    <text evidence="11">Binds 1 thiamine pyrophosphate per subunit.</text>
</comment>
<feature type="binding site" evidence="11">
    <location>
        <begin position="128"/>
        <end position="130"/>
    </location>
    <ligand>
        <name>thiamine diphosphate</name>
        <dbReference type="ChEBI" id="CHEBI:58937"/>
    </ligand>
</feature>
<feature type="binding site" evidence="11">
    <location>
        <position position="188"/>
    </location>
    <ligand>
        <name>thiamine diphosphate</name>
        <dbReference type="ChEBI" id="CHEBI:58937"/>
    </ligand>
</feature>
<dbReference type="SMART" id="SM00861">
    <property type="entry name" value="Transket_pyr"/>
    <property type="match status" value="1"/>
</dbReference>
<keyword evidence="5 11" id="KW-0479">Metal-binding</keyword>
<evidence type="ECO:0000256" key="7">
    <source>
        <dbReference type="ARBA" id="ARBA00022977"/>
    </source>
</evidence>
<proteinExistence type="inferred from homology"/>
<evidence type="ECO:0000313" key="14">
    <source>
        <dbReference type="Proteomes" id="UP000305198"/>
    </source>
</evidence>
<feature type="binding site" evidence="11">
    <location>
        <position position="159"/>
    </location>
    <ligand>
        <name>Mg(2+)</name>
        <dbReference type="ChEBI" id="CHEBI:18420"/>
    </ligand>
</feature>
<keyword evidence="4 11" id="KW-0808">Transferase</keyword>
<evidence type="ECO:0000256" key="2">
    <source>
        <dbReference type="ARBA" id="ARBA00011081"/>
    </source>
</evidence>
<evidence type="ECO:0000256" key="3">
    <source>
        <dbReference type="ARBA" id="ARBA00011738"/>
    </source>
</evidence>
<keyword evidence="7 11" id="KW-0784">Thiamine biosynthesis</keyword>
<dbReference type="Gene3D" id="3.40.50.970">
    <property type="match status" value="2"/>
</dbReference>
<dbReference type="FunFam" id="3.40.50.920:FF:000002">
    <property type="entry name" value="1-deoxy-D-xylulose-5-phosphate synthase"/>
    <property type="match status" value="1"/>
</dbReference>
<feature type="binding site" evidence="11">
    <location>
        <position position="188"/>
    </location>
    <ligand>
        <name>Mg(2+)</name>
        <dbReference type="ChEBI" id="CHEBI:18420"/>
    </ligand>
</feature>
<dbReference type="Pfam" id="PF13292">
    <property type="entry name" value="DXP_synthase_N"/>
    <property type="match status" value="1"/>
</dbReference>
<dbReference type="InterPro" id="IPR009014">
    <property type="entry name" value="Transketo_C/PFOR_II"/>
</dbReference>
<dbReference type="InterPro" id="IPR020826">
    <property type="entry name" value="Transketolase_BS"/>
</dbReference>
<dbReference type="InterPro" id="IPR033248">
    <property type="entry name" value="Transketolase_C"/>
</dbReference>
<dbReference type="NCBIfam" id="NF003933">
    <property type="entry name" value="PRK05444.2-2"/>
    <property type="match status" value="1"/>
</dbReference>
<dbReference type="CDD" id="cd07033">
    <property type="entry name" value="TPP_PYR_DXS_TK_like"/>
    <property type="match status" value="1"/>
</dbReference>
<dbReference type="PROSITE" id="PS00802">
    <property type="entry name" value="TRANSKETOLASE_2"/>
    <property type="match status" value="1"/>
</dbReference>
<evidence type="ECO:0000256" key="5">
    <source>
        <dbReference type="ARBA" id="ARBA00022723"/>
    </source>
</evidence>
<dbReference type="GO" id="GO:0016114">
    <property type="term" value="P:terpenoid biosynthetic process"/>
    <property type="evidence" value="ECO:0007669"/>
    <property type="project" value="UniProtKB-UniRule"/>
</dbReference>
<dbReference type="InterPro" id="IPR005477">
    <property type="entry name" value="Dxylulose-5-P_synthase"/>
</dbReference>
<evidence type="ECO:0000313" key="13">
    <source>
        <dbReference type="EMBL" id="TKA89821.1"/>
    </source>
</evidence>
<protein>
    <recommendedName>
        <fullName evidence="11">1-deoxy-D-xylulose-5-phosphate synthase</fullName>
        <ecNumber evidence="11">2.2.1.7</ecNumber>
    </recommendedName>
    <alternativeName>
        <fullName evidence="11">1-deoxyxylulose-5-phosphate synthase</fullName>
        <shortName evidence="11">DXP synthase</shortName>
        <shortName evidence="11">DXPS</shortName>
    </alternativeName>
</protein>
<feature type="binding site" evidence="11">
    <location>
        <begin position="160"/>
        <end position="161"/>
    </location>
    <ligand>
        <name>thiamine diphosphate</name>
        <dbReference type="ChEBI" id="CHEBI:58937"/>
    </ligand>
</feature>
<feature type="domain" description="Transketolase-like pyrimidine-binding" evidence="12">
    <location>
        <begin position="323"/>
        <end position="487"/>
    </location>
</feature>
<feature type="binding site" evidence="11">
    <location>
        <position position="295"/>
    </location>
    <ligand>
        <name>thiamine diphosphate</name>
        <dbReference type="ChEBI" id="CHEBI:58937"/>
    </ligand>
</feature>
<sequence>MPSTFHDIPRDRPSTPLLDSLDTIDKLRELDEAQLPELADELRLFLLWTVGQTGGHFGAGLGVIELTVALHYIYQTPEDRLLWDVGHQAYPHKILTGRREEMATLRQKGGLSAFPRRSESPFDTFGVGHSSTSISAGLGMAIASRLQGLDRRTVAVIGDGAMTAGMAFEALNHAGEVDADMLVVLNDNDMSISHNVGGLSNYLAKILSSRTYSHMREGSKKVLSKIPPAWELARKTEETAKAMLAPGVLFEELGWNYIGPIDGHDLPTLVTTLRNMRQLKGPQFLHVVTKKGKGFSPAEADPIGYHAITKLEPKPSSNGASKLKYSNVFGQWLCDMAEADARLVGITPAMKEGSDLIAFSERFPRRYFDVAIAEQHAVTLAAGMACEGAKPVVAIYSTFLQRAYDQLIHDVAVQDLDVLFAIDRAGLVGEDGPTHAGSFDLSYLRCIPNMLIMAPADENETRQMLTTGFLHNGPAAVRYPRGTGPGVPVDPALEPLPIGKGVISRQGQKVAILNFGTLHANAIVAAEALNATVANMRFVKPLDTELLQQLADSHGLLVTLEENAIMGGAGSAVNEWLLAEGIQIPVLNLGLPDIYVEHDKPNNMLAECGLDAAGIEQAIRSRLPN</sequence>
<dbReference type="AlphaFoldDB" id="A0A4U0YK14"/>
<feature type="binding site" evidence="11">
    <location>
        <position position="374"/>
    </location>
    <ligand>
        <name>thiamine diphosphate</name>
        <dbReference type="ChEBI" id="CHEBI:58937"/>
    </ligand>
</feature>
<dbReference type="SUPFAM" id="SSF52922">
    <property type="entry name" value="TK C-terminal domain-like"/>
    <property type="match status" value="1"/>
</dbReference>
<comment type="function">
    <text evidence="10 11">Catalyzes the acyloin condensation reaction between C atoms 2 and 3 of pyruvate and glyceraldehyde 3-phosphate to yield 1-deoxy-D-xylulose-5-phosphate (DXP).</text>
</comment>
<dbReference type="FunFam" id="3.40.50.970:FF:000005">
    <property type="entry name" value="1-deoxy-D-xylulose-5-phosphate synthase"/>
    <property type="match status" value="1"/>
</dbReference>
<dbReference type="PANTHER" id="PTHR43322">
    <property type="entry name" value="1-D-DEOXYXYLULOSE 5-PHOSPHATE SYNTHASE-RELATED"/>
    <property type="match status" value="1"/>
</dbReference>
<evidence type="ECO:0000256" key="10">
    <source>
        <dbReference type="ARBA" id="ARBA00055605"/>
    </source>
</evidence>
<comment type="caution">
    <text evidence="13">The sequence shown here is derived from an EMBL/GenBank/DDBJ whole genome shotgun (WGS) entry which is preliminary data.</text>
</comment>
<accession>A0A4U0YK14</accession>
<dbReference type="HAMAP" id="MF_00315">
    <property type="entry name" value="DXP_synth"/>
    <property type="match status" value="1"/>
</dbReference>
<dbReference type="GO" id="GO:0000287">
    <property type="term" value="F:magnesium ion binding"/>
    <property type="evidence" value="ECO:0007669"/>
    <property type="project" value="UniProtKB-UniRule"/>
</dbReference>
<evidence type="ECO:0000256" key="4">
    <source>
        <dbReference type="ARBA" id="ARBA00022679"/>
    </source>
</evidence>
<dbReference type="InterPro" id="IPR029061">
    <property type="entry name" value="THDP-binding"/>
</dbReference>
<evidence type="ECO:0000256" key="6">
    <source>
        <dbReference type="ARBA" id="ARBA00022842"/>
    </source>
</evidence>
<comment type="similarity">
    <text evidence="2 11">Belongs to the transketolase family. DXPS subfamily.</text>
</comment>
<evidence type="ECO:0000256" key="11">
    <source>
        <dbReference type="HAMAP-Rule" id="MF_00315"/>
    </source>
</evidence>
<keyword evidence="9 11" id="KW-0414">Isoprene biosynthesis</keyword>
<dbReference type="UniPathway" id="UPA00064">
    <property type="reaction ID" value="UER00091"/>
</dbReference>
<comment type="pathway">
    <text evidence="1 11">Metabolic intermediate biosynthesis; 1-deoxy-D-xylulose 5-phosphate biosynthesis; 1-deoxy-D-xylulose 5-phosphate from D-glyceraldehyde 3-phosphate and pyruvate: step 1/1.</text>
</comment>
<gene>
    <name evidence="11" type="primary">dxs</name>
    <name evidence="13" type="ORF">FA869_15095</name>
</gene>
<evidence type="ECO:0000256" key="8">
    <source>
        <dbReference type="ARBA" id="ARBA00023052"/>
    </source>
</evidence>
<dbReference type="Gene3D" id="3.40.50.920">
    <property type="match status" value="1"/>
</dbReference>
<dbReference type="Pfam" id="PF02779">
    <property type="entry name" value="Transket_pyr"/>
    <property type="match status" value="1"/>
</dbReference>
<dbReference type="GO" id="GO:0005829">
    <property type="term" value="C:cytosol"/>
    <property type="evidence" value="ECO:0007669"/>
    <property type="project" value="TreeGrafter"/>
</dbReference>
<dbReference type="Pfam" id="PF02780">
    <property type="entry name" value="Transketolase_C"/>
    <property type="match status" value="1"/>
</dbReference>
<dbReference type="NCBIfam" id="TIGR00204">
    <property type="entry name" value="dxs"/>
    <property type="match status" value="1"/>
</dbReference>
<keyword evidence="8 11" id="KW-0786">Thiamine pyrophosphate</keyword>
<dbReference type="RefSeq" id="WP_136869987.1">
    <property type="nucleotide sequence ID" value="NZ_SWAV01000006.1"/>
</dbReference>
<dbReference type="SUPFAM" id="SSF52518">
    <property type="entry name" value="Thiamin diphosphate-binding fold (THDP-binding)"/>
    <property type="match status" value="2"/>
</dbReference>
<comment type="cofactor">
    <cofactor evidence="11">
        <name>Mg(2+)</name>
        <dbReference type="ChEBI" id="CHEBI:18420"/>
    </cofactor>
    <text evidence="11">Binds 1 Mg(2+) ion per subunit.</text>
</comment>
<dbReference type="GO" id="GO:0009228">
    <property type="term" value="P:thiamine biosynthetic process"/>
    <property type="evidence" value="ECO:0007669"/>
    <property type="project" value="UniProtKB-UniRule"/>
</dbReference>
<feature type="binding site" evidence="11">
    <location>
        <position position="87"/>
    </location>
    <ligand>
        <name>thiamine diphosphate</name>
        <dbReference type="ChEBI" id="CHEBI:58937"/>
    </ligand>
</feature>
<comment type="catalytic activity">
    <reaction evidence="11">
        <text>D-glyceraldehyde 3-phosphate + pyruvate + H(+) = 1-deoxy-D-xylulose 5-phosphate + CO2</text>
        <dbReference type="Rhea" id="RHEA:12605"/>
        <dbReference type="ChEBI" id="CHEBI:15361"/>
        <dbReference type="ChEBI" id="CHEBI:15378"/>
        <dbReference type="ChEBI" id="CHEBI:16526"/>
        <dbReference type="ChEBI" id="CHEBI:57792"/>
        <dbReference type="ChEBI" id="CHEBI:59776"/>
        <dbReference type="EC" id="2.2.1.7"/>
    </reaction>
</comment>
<dbReference type="CDD" id="cd02007">
    <property type="entry name" value="TPP_DXS"/>
    <property type="match status" value="1"/>
</dbReference>
<keyword evidence="6 11" id="KW-0460">Magnesium</keyword>
<evidence type="ECO:0000259" key="12">
    <source>
        <dbReference type="SMART" id="SM00861"/>
    </source>
</evidence>
<dbReference type="GO" id="GO:0008661">
    <property type="term" value="F:1-deoxy-D-xylulose-5-phosphate synthase activity"/>
    <property type="evidence" value="ECO:0007669"/>
    <property type="project" value="UniProtKB-UniRule"/>
</dbReference>
<dbReference type="PANTHER" id="PTHR43322:SF5">
    <property type="entry name" value="1-DEOXY-D-XYLULOSE-5-PHOSPHATE SYNTHASE, CHLOROPLASTIC"/>
    <property type="match status" value="1"/>
</dbReference>
<evidence type="ECO:0000256" key="1">
    <source>
        <dbReference type="ARBA" id="ARBA00004980"/>
    </source>
</evidence>
<dbReference type="Proteomes" id="UP000305198">
    <property type="component" value="Unassembled WGS sequence"/>
</dbReference>
<reference evidence="13 14" key="1">
    <citation type="submission" date="2019-04" db="EMBL/GenBank/DDBJ databases">
        <title>Crypto-aerobic microbial life in anoxic (sulfidic) marine sediments.</title>
        <authorList>
            <person name="Bhattacharya S."/>
            <person name="Roy C."/>
            <person name="Mondal N."/>
            <person name="Sarkar J."/>
            <person name="Mandal S."/>
            <person name="Rameez M.J."/>
            <person name="Ghosh W."/>
        </authorList>
    </citation>
    <scope>NUCLEOTIDE SEQUENCE [LARGE SCALE GENOMIC DNA]</scope>
    <source>
        <strain evidence="13 14">SBBB</strain>
    </source>
</reference>
<dbReference type="GO" id="GO:0019288">
    <property type="term" value="P:isopentenyl diphosphate biosynthetic process, methylerythritol 4-phosphate pathway"/>
    <property type="evidence" value="ECO:0007669"/>
    <property type="project" value="TreeGrafter"/>
</dbReference>
<organism evidence="13 14">
    <name type="scientific">Halopseudomonas bauzanensis</name>
    <dbReference type="NCBI Taxonomy" id="653930"/>
    <lineage>
        <taxon>Bacteria</taxon>
        <taxon>Pseudomonadati</taxon>
        <taxon>Pseudomonadota</taxon>
        <taxon>Gammaproteobacteria</taxon>
        <taxon>Pseudomonadales</taxon>
        <taxon>Pseudomonadaceae</taxon>
        <taxon>Halopseudomonas</taxon>
    </lineage>
</organism>
<dbReference type="EMBL" id="SWAV01000006">
    <property type="protein sequence ID" value="TKA89821.1"/>
    <property type="molecule type" value="Genomic_DNA"/>
</dbReference>